<dbReference type="Proteomes" id="UP000198878">
    <property type="component" value="Unassembled WGS sequence"/>
</dbReference>
<protein>
    <submittedName>
        <fullName evidence="2">Uncharacterized protein</fullName>
    </submittedName>
</protein>
<organism evidence="2 3">
    <name type="scientific">Amycolatopsis pretoriensis</name>
    <dbReference type="NCBI Taxonomy" id="218821"/>
    <lineage>
        <taxon>Bacteria</taxon>
        <taxon>Bacillati</taxon>
        <taxon>Actinomycetota</taxon>
        <taxon>Actinomycetes</taxon>
        <taxon>Pseudonocardiales</taxon>
        <taxon>Pseudonocardiaceae</taxon>
        <taxon>Amycolatopsis</taxon>
    </lineage>
</organism>
<feature type="signal peptide" evidence="1">
    <location>
        <begin position="1"/>
        <end position="35"/>
    </location>
</feature>
<dbReference type="PROSITE" id="PS51318">
    <property type="entry name" value="TAT"/>
    <property type="match status" value="1"/>
</dbReference>
<keyword evidence="3" id="KW-1185">Reference proteome</keyword>
<dbReference type="InterPro" id="IPR006311">
    <property type="entry name" value="TAT_signal"/>
</dbReference>
<evidence type="ECO:0000313" key="3">
    <source>
        <dbReference type="Proteomes" id="UP000198878"/>
    </source>
</evidence>
<feature type="chain" id="PRO_5011622319" evidence="1">
    <location>
        <begin position="36"/>
        <end position="183"/>
    </location>
</feature>
<accession>A0A1H5QGI1</accession>
<dbReference type="OrthoDB" id="3685630at2"/>
<dbReference type="STRING" id="218821.SAMN05421837_102734"/>
<gene>
    <name evidence="2" type="ORF">SAMN05421837_102734</name>
</gene>
<keyword evidence="1" id="KW-0732">Signal</keyword>
<dbReference type="EMBL" id="FNUJ01000002">
    <property type="protein sequence ID" value="SEF24488.1"/>
    <property type="molecule type" value="Genomic_DNA"/>
</dbReference>
<name>A0A1H5QGI1_9PSEU</name>
<evidence type="ECO:0000313" key="2">
    <source>
        <dbReference type="EMBL" id="SEF24488.1"/>
    </source>
</evidence>
<dbReference type="RefSeq" id="WP_143050939.1">
    <property type="nucleotide sequence ID" value="NZ_FNUJ01000002.1"/>
</dbReference>
<evidence type="ECO:0000256" key="1">
    <source>
        <dbReference type="SAM" id="SignalP"/>
    </source>
</evidence>
<dbReference type="AlphaFoldDB" id="A0A1H5QGI1"/>
<reference evidence="3" key="1">
    <citation type="submission" date="2016-10" db="EMBL/GenBank/DDBJ databases">
        <authorList>
            <person name="Varghese N."/>
            <person name="Submissions S."/>
        </authorList>
    </citation>
    <scope>NUCLEOTIDE SEQUENCE [LARGE SCALE GENOMIC DNA]</scope>
    <source>
        <strain evidence="3">DSM 44654</strain>
    </source>
</reference>
<proteinExistence type="predicted"/>
<sequence>MNFTYRRSHRRLAGAAALVATATTVLLPAAAPASAATGSPTYSYTSEVGDYLGQGNAEHYSPATADFVLENYWGNTAVRFNVLEPRHGGPYAGTYWVVYLSPPSGQRLHTGHYTGATSYPGATATAPGLRVEGEGRGCGTTYGEFTVRNISFDAAGEPTHLDATVIARCDSTSAPAYTATLHY</sequence>